<reference evidence="1" key="1">
    <citation type="journal article" date="2020" name="mSystems">
        <title>Genome- and Community-Level Interaction Insights into Carbon Utilization and Element Cycling Functions of Hydrothermarchaeota in Hydrothermal Sediment.</title>
        <authorList>
            <person name="Zhou Z."/>
            <person name="Liu Y."/>
            <person name="Xu W."/>
            <person name="Pan J."/>
            <person name="Luo Z.H."/>
            <person name="Li M."/>
        </authorList>
    </citation>
    <scope>NUCLEOTIDE SEQUENCE [LARGE SCALE GENOMIC DNA]</scope>
    <source>
        <strain evidence="1">SpSt-82</strain>
    </source>
</reference>
<protein>
    <submittedName>
        <fullName evidence="1">Uncharacterized protein</fullName>
    </submittedName>
</protein>
<proteinExistence type="predicted"/>
<dbReference type="AlphaFoldDB" id="A0A7V4TI39"/>
<name>A0A7V4TI39_9BACT</name>
<comment type="caution">
    <text evidence="1">The sequence shown here is derived from an EMBL/GenBank/DDBJ whole genome shotgun (WGS) entry which is preliminary data.</text>
</comment>
<gene>
    <name evidence="1" type="ORF">ENW11_10095</name>
</gene>
<sequence length="324" mass="37281">MVTIERVALWGWKNNIRITNGTVEVVVTTDIGPRILVLRFVNEKNLFRVLEEECGICGGNEWHLFGGHRLWHAPEARPRSYSPDNDPVAFTPKERGGIFTQRVEALTGIEKEIEVVMDDEGNHLTVIHRLTNRGVWPVELAPWALSVMERGGIAIIPQEPYQSWSENLLPVRSLALWGYTDMSDPRWLWGKRYVTLRQDPEKTSPQKAGFGNRLGWGAYFLEGYLFVKYTPYLRGALYPDMGSSFEIYTDHRFLELETLGPLVRLEPGETVEHQEDWFLFRGVTCEDTEESIAENIQPLVEEALKEGSFMCDGGQYERHQRIRV</sequence>
<dbReference type="EMBL" id="DTIY01000076">
    <property type="protein sequence ID" value="HGY40141.1"/>
    <property type="molecule type" value="Genomic_DNA"/>
</dbReference>
<accession>A0A7V4TI39</accession>
<organism evidence="1">
    <name type="scientific">Candidatus Caldatribacterium saccharofermentans</name>
    <dbReference type="NCBI Taxonomy" id="1454753"/>
    <lineage>
        <taxon>Bacteria</taxon>
        <taxon>Pseudomonadati</taxon>
        <taxon>Atribacterota</taxon>
        <taxon>Atribacteria</taxon>
        <taxon>Atribacterales</taxon>
        <taxon>Candidatus Caldatribacteriaceae</taxon>
        <taxon>Candidatus Caldatribacterium</taxon>
    </lineage>
</organism>
<evidence type="ECO:0000313" key="1">
    <source>
        <dbReference type="EMBL" id="HGY40141.1"/>
    </source>
</evidence>